<dbReference type="Gene3D" id="3.40.462.20">
    <property type="match status" value="1"/>
</dbReference>
<gene>
    <name evidence="10" type="ORF">C5167_023198</name>
</gene>
<organism evidence="10 11">
    <name type="scientific">Papaver somniferum</name>
    <name type="common">Opium poppy</name>
    <dbReference type="NCBI Taxonomy" id="3469"/>
    <lineage>
        <taxon>Eukaryota</taxon>
        <taxon>Viridiplantae</taxon>
        <taxon>Streptophyta</taxon>
        <taxon>Embryophyta</taxon>
        <taxon>Tracheophyta</taxon>
        <taxon>Spermatophyta</taxon>
        <taxon>Magnoliopsida</taxon>
        <taxon>Ranunculales</taxon>
        <taxon>Papaveraceae</taxon>
        <taxon>Papaveroideae</taxon>
        <taxon>Papaver</taxon>
    </lineage>
</organism>
<comment type="similarity">
    <text evidence="2">Belongs to the oxygen-dependent FAD-linked oxidoreductase family.</text>
</comment>
<dbReference type="Proteomes" id="UP000316621">
    <property type="component" value="Chromosome 5"/>
</dbReference>
<keyword evidence="11" id="KW-1185">Reference proteome</keyword>
<keyword evidence="6" id="KW-1015">Disulfide bond</keyword>
<dbReference type="PROSITE" id="PS51387">
    <property type="entry name" value="FAD_PCMH"/>
    <property type="match status" value="1"/>
</dbReference>
<dbReference type="Pfam" id="PF01565">
    <property type="entry name" value="FAD_binding_4"/>
    <property type="match status" value="1"/>
</dbReference>
<name>A0A4Y7JP44_PAPSO</name>
<dbReference type="SUPFAM" id="SSF56176">
    <property type="entry name" value="FAD-binding/transporter-associated domain-like"/>
    <property type="match status" value="1"/>
</dbReference>
<evidence type="ECO:0000313" key="10">
    <source>
        <dbReference type="EMBL" id="RZC61445.1"/>
    </source>
</evidence>
<reference evidence="10 11" key="1">
    <citation type="journal article" date="2018" name="Science">
        <title>The opium poppy genome and morphinan production.</title>
        <authorList>
            <person name="Guo L."/>
            <person name="Winzer T."/>
            <person name="Yang X."/>
            <person name="Li Y."/>
            <person name="Ning Z."/>
            <person name="He Z."/>
            <person name="Teodor R."/>
            <person name="Lu Y."/>
            <person name="Bowser T.A."/>
            <person name="Graham I.A."/>
            <person name="Ye K."/>
        </authorList>
    </citation>
    <scope>NUCLEOTIDE SEQUENCE [LARGE SCALE GENOMIC DNA]</scope>
    <source>
        <strain evidence="11">cv. HN1</strain>
        <tissue evidence="10">Leaves</tissue>
    </source>
</reference>
<feature type="region of interest" description="Disordered" evidence="8">
    <location>
        <begin position="1"/>
        <end position="34"/>
    </location>
</feature>
<evidence type="ECO:0000313" key="11">
    <source>
        <dbReference type="Proteomes" id="UP000316621"/>
    </source>
</evidence>
<evidence type="ECO:0000259" key="9">
    <source>
        <dbReference type="PROSITE" id="PS51387"/>
    </source>
</evidence>
<dbReference type="InterPro" id="IPR016169">
    <property type="entry name" value="FAD-bd_PCMH_sub2"/>
</dbReference>
<dbReference type="InterPro" id="IPR036318">
    <property type="entry name" value="FAD-bd_PCMH-like_sf"/>
</dbReference>
<dbReference type="AlphaFoldDB" id="A0A4Y7JP44"/>
<evidence type="ECO:0000256" key="6">
    <source>
        <dbReference type="ARBA" id="ARBA00023157"/>
    </source>
</evidence>
<keyword evidence="7" id="KW-0325">Glycoprotein</keyword>
<dbReference type="Gene3D" id="3.30.43.10">
    <property type="entry name" value="Uridine Diphospho-n-acetylenolpyruvylglucosamine Reductase, domain 2"/>
    <property type="match status" value="1"/>
</dbReference>
<feature type="region of interest" description="Disordered" evidence="8">
    <location>
        <begin position="209"/>
        <end position="257"/>
    </location>
</feature>
<dbReference type="InterPro" id="IPR016167">
    <property type="entry name" value="FAD-bd_PCMH_sub1"/>
</dbReference>
<evidence type="ECO:0000256" key="8">
    <source>
        <dbReference type="SAM" id="MobiDB-lite"/>
    </source>
</evidence>
<keyword evidence="4" id="KW-0732">Signal</keyword>
<proteinExistence type="inferred from homology"/>
<feature type="domain" description="FAD-binding PCMH-type" evidence="9">
    <location>
        <begin position="602"/>
        <end position="776"/>
    </location>
</feature>
<comment type="cofactor">
    <cofactor evidence="1">
        <name>FAD</name>
        <dbReference type="ChEBI" id="CHEBI:57692"/>
    </cofactor>
</comment>
<evidence type="ECO:0000256" key="5">
    <source>
        <dbReference type="ARBA" id="ARBA00022827"/>
    </source>
</evidence>
<dbReference type="InterPro" id="IPR016166">
    <property type="entry name" value="FAD-bd_PCMH"/>
</dbReference>
<evidence type="ECO:0000256" key="1">
    <source>
        <dbReference type="ARBA" id="ARBA00001974"/>
    </source>
</evidence>
<feature type="compositionally biased region" description="Polar residues" evidence="8">
    <location>
        <begin position="1"/>
        <end position="14"/>
    </location>
</feature>
<protein>
    <recommendedName>
        <fullName evidence="9">FAD-binding PCMH-type domain-containing protein</fullName>
    </recommendedName>
</protein>
<dbReference type="GO" id="GO:0071949">
    <property type="term" value="F:FAD binding"/>
    <property type="evidence" value="ECO:0007669"/>
    <property type="project" value="InterPro"/>
</dbReference>
<dbReference type="Gene3D" id="3.30.465.10">
    <property type="match status" value="1"/>
</dbReference>
<keyword evidence="5" id="KW-0274">FAD</keyword>
<keyword evidence="3" id="KW-0285">Flavoprotein</keyword>
<evidence type="ECO:0000256" key="4">
    <source>
        <dbReference type="ARBA" id="ARBA00022729"/>
    </source>
</evidence>
<dbReference type="FunFam" id="3.30.43.10:FF:000004">
    <property type="entry name" value="Berberine bridge enzyme-like 15"/>
    <property type="match status" value="1"/>
</dbReference>
<evidence type="ECO:0000256" key="3">
    <source>
        <dbReference type="ARBA" id="ARBA00022630"/>
    </source>
</evidence>
<dbReference type="PANTHER" id="PTHR47871:SF2">
    <property type="entry name" value="OS03G0221300 PROTEIN"/>
    <property type="match status" value="1"/>
</dbReference>
<dbReference type="EMBL" id="CM010719">
    <property type="protein sequence ID" value="RZC61445.1"/>
    <property type="molecule type" value="Genomic_DNA"/>
</dbReference>
<evidence type="ECO:0000256" key="7">
    <source>
        <dbReference type="ARBA" id="ARBA00023180"/>
    </source>
</evidence>
<sequence>MGKSSIMESITNDLNVKEKKIDSESDSDDDDTPLQLRINNLQPKGCNISNKRLKISQGLSLPELSIQVKVERADDNMMSSGSQFAVVALEKVKTEIDDDSGTDELDHIPLSERRRMLLSRQSMETVSHQHDAGNMEGVYVETSFAPHVNVKVETLENGLVSPHRNEPGISLVNKMLGIKTEMGISWISDEDELDHMSLRERLRLLTAKKVSDTEDSGPSECSQKSVPSVEKCKPTSSENAKSEVKTRPRKRKKTATNCAETALEEDAPGLLKVLVDKGILLDEIKLYGGIESEDALDSSFDENSFEDLQFVISKLFAQRETLFKFAPLQGGKGSKAANYCLSCLISLVEQARYLQFMKWPVEWGWCRDLQSFIFVFERHNRIVLERPEYGYATYFFELVNALPVEWQIKRLVTTMKLTHCSRATIIENRSLLFIESFHLDGPVNGVSMQSKTDVGKDLSEGEARVLEEYGWIPDSGLGSMLNYCDRVVHDKSNERDGSEWRNKIGKLLMNGLKGGNIVLRTFRGAKSGTIQAASAEEAEGRNNNNNNKANGAADILFLWECNFLHCLDQSSQTSIPVYAPNNSNYLSILKSTIQNLKFLSSTTPKPHLIIAPLHQSHVQAIVVCSRRHGIQIKVRSGGHDYEGLSYVSDVPFLIVDMFNLRSIAVDAEDRTAWVQSGALLGELYYRIAEQSPTLGFPAGVCPTVGAGGYFSGGGYGAMLRKYGLAADNVIDAQLVDVHGRILSRESMGEDLFWAIRGGGGGSFGIILSWKIKLVDVPPIVTVFTISKIFEQDAEKLLILMKDRFPELGLRRKDCIETSWIRSTLYFANYLVEESPDILLNMTQAKEFSKGKSDYVKEATPQVGLQGIWKDYYLE</sequence>
<evidence type="ECO:0000256" key="2">
    <source>
        <dbReference type="ARBA" id="ARBA00005466"/>
    </source>
</evidence>
<dbReference type="PANTHER" id="PTHR47871">
    <property type="entry name" value="NAC DOMAIN-CONTAINING PROTEIN 8"/>
    <property type="match status" value="1"/>
</dbReference>
<dbReference type="InterPro" id="IPR006094">
    <property type="entry name" value="Oxid_FAD_bind_N"/>
</dbReference>
<dbReference type="Gramene" id="RZC61445">
    <property type="protein sequence ID" value="RZC61445"/>
    <property type="gene ID" value="C5167_023198"/>
</dbReference>
<accession>A0A4Y7JP44</accession>